<comment type="subcellular location">
    <subcellularLocation>
        <location evidence="1">Cell membrane</location>
        <topology evidence="1">Multi-pass membrane protein</topology>
    </subcellularLocation>
</comment>
<evidence type="ECO:0000313" key="7">
    <source>
        <dbReference type="EMBL" id="RGD77852.1"/>
    </source>
</evidence>
<proteinExistence type="predicted"/>
<dbReference type="GO" id="GO:0005886">
    <property type="term" value="C:plasma membrane"/>
    <property type="evidence" value="ECO:0007669"/>
    <property type="project" value="UniProtKB-SubCell"/>
</dbReference>
<evidence type="ECO:0000256" key="2">
    <source>
        <dbReference type="ARBA" id="ARBA00022475"/>
    </source>
</evidence>
<feature type="transmembrane region" description="Helical" evidence="6">
    <location>
        <begin position="413"/>
        <end position="431"/>
    </location>
</feature>
<feature type="transmembrane region" description="Helical" evidence="6">
    <location>
        <begin position="150"/>
        <end position="170"/>
    </location>
</feature>
<dbReference type="InterPro" id="IPR002293">
    <property type="entry name" value="AA/rel_permease1"/>
</dbReference>
<feature type="transmembrane region" description="Helical" evidence="6">
    <location>
        <begin position="386"/>
        <end position="407"/>
    </location>
</feature>
<dbReference type="AlphaFoldDB" id="A0A3E3E783"/>
<keyword evidence="3 6" id="KW-0812">Transmembrane</keyword>
<feature type="transmembrane region" description="Helical" evidence="6">
    <location>
        <begin position="267"/>
        <end position="290"/>
    </location>
</feature>
<reference evidence="7 8" key="1">
    <citation type="submission" date="2018-08" db="EMBL/GenBank/DDBJ databases">
        <title>A genome reference for cultivated species of the human gut microbiota.</title>
        <authorList>
            <person name="Zou Y."/>
            <person name="Xue W."/>
            <person name="Luo G."/>
        </authorList>
    </citation>
    <scope>NUCLEOTIDE SEQUENCE [LARGE SCALE GENOMIC DNA]</scope>
    <source>
        <strain evidence="7 8">TF08-11</strain>
    </source>
</reference>
<dbReference type="Pfam" id="PF13520">
    <property type="entry name" value="AA_permease_2"/>
    <property type="match status" value="1"/>
</dbReference>
<dbReference type="PIRSF" id="PIRSF006060">
    <property type="entry name" value="AA_transporter"/>
    <property type="match status" value="1"/>
</dbReference>
<evidence type="ECO:0000256" key="3">
    <source>
        <dbReference type="ARBA" id="ARBA00022692"/>
    </source>
</evidence>
<evidence type="ECO:0000256" key="1">
    <source>
        <dbReference type="ARBA" id="ARBA00004651"/>
    </source>
</evidence>
<dbReference type="GO" id="GO:0022857">
    <property type="term" value="F:transmembrane transporter activity"/>
    <property type="evidence" value="ECO:0007669"/>
    <property type="project" value="InterPro"/>
</dbReference>
<accession>A0A3E3E783</accession>
<feature type="transmembrane region" description="Helical" evidence="6">
    <location>
        <begin position="80"/>
        <end position="108"/>
    </location>
</feature>
<keyword evidence="2" id="KW-1003">Cell membrane</keyword>
<feature type="transmembrane region" description="Helical" evidence="6">
    <location>
        <begin position="120"/>
        <end position="138"/>
    </location>
</feature>
<feature type="transmembrane region" description="Helical" evidence="6">
    <location>
        <begin position="41"/>
        <end position="59"/>
    </location>
</feature>
<dbReference type="PANTHER" id="PTHR42770">
    <property type="entry name" value="AMINO ACID TRANSPORTER-RELATED"/>
    <property type="match status" value="1"/>
</dbReference>
<evidence type="ECO:0000313" key="8">
    <source>
        <dbReference type="Proteomes" id="UP000260721"/>
    </source>
</evidence>
<evidence type="ECO:0000256" key="6">
    <source>
        <dbReference type="SAM" id="Phobius"/>
    </source>
</evidence>
<keyword evidence="4 6" id="KW-1133">Transmembrane helix</keyword>
<keyword evidence="5 6" id="KW-0472">Membrane</keyword>
<dbReference type="Proteomes" id="UP000260721">
    <property type="component" value="Unassembled WGS sequence"/>
</dbReference>
<dbReference type="RefSeq" id="WP_117445458.1">
    <property type="nucleotide sequence ID" value="NZ_JBFBOW010000006.1"/>
</dbReference>
<dbReference type="EMBL" id="QUSK01000003">
    <property type="protein sequence ID" value="RGD77852.1"/>
    <property type="molecule type" value="Genomic_DNA"/>
</dbReference>
<comment type="caution">
    <text evidence="7">The sequence shown here is derived from an EMBL/GenBank/DDBJ whole genome shotgun (WGS) entry which is preliminary data.</text>
</comment>
<evidence type="ECO:0000256" key="4">
    <source>
        <dbReference type="ARBA" id="ARBA00022989"/>
    </source>
</evidence>
<feature type="transmembrane region" description="Helical" evidence="6">
    <location>
        <begin position="224"/>
        <end position="247"/>
    </location>
</feature>
<gene>
    <name evidence="7" type="ORF">DXC78_01895</name>
</gene>
<feature type="transmembrane region" description="Helical" evidence="6">
    <location>
        <begin position="345"/>
        <end position="365"/>
    </location>
</feature>
<feature type="transmembrane region" description="Helical" evidence="6">
    <location>
        <begin position="12"/>
        <end position="35"/>
    </location>
</feature>
<feature type="transmembrane region" description="Helical" evidence="6">
    <location>
        <begin position="182"/>
        <end position="203"/>
    </location>
</feature>
<protein>
    <submittedName>
        <fullName evidence="7">APC family permease</fullName>
    </submittedName>
</protein>
<dbReference type="PANTHER" id="PTHR42770:SF7">
    <property type="entry name" value="MEMBRANE PROTEIN"/>
    <property type="match status" value="1"/>
</dbReference>
<dbReference type="Gene3D" id="1.20.1740.10">
    <property type="entry name" value="Amino acid/polyamine transporter I"/>
    <property type="match status" value="1"/>
</dbReference>
<evidence type="ECO:0000256" key="5">
    <source>
        <dbReference type="ARBA" id="ARBA00023136"/>
    </source>
</evidence>
<feature type="transmembrane region" description="Helical" evidence="6">
    <location>
        <begin position="321"/>
        <end position="339"/>
    </location>
</feature>
<name>A0A3E3E783_9FIRM</name>
<organism evidence="7 8">
    <name type="scientific">Faecalicoccus pleomorphus</name>
    <dbReference type="NCBI Taxonomy" id="1323"/>
    <lineage>
        <taxon>Bacteria</taxon>
        <taxon>Bacillati</taxon>
        <taxon>Bacillota</taxon>
        <taxon>Erysipelotrichia</taxon>
        <taxon>Erysipelotrichales</taxon>
        <taxon>Erysipelotrichaceae</taxon>
        <taxon>Faecalicoccus</taxon>
    </lineage>
</organism>
<sequence>MKAEGGKKIGLWNIVGLGLGGAIGTGIFILLGFGIANAGRAILPVVIVGCFFMLLAYWYNLAMPSMFVIEGGDYSMKAMLCSPTMSGFGAFLTIVNAFALSGYAIAMVDYAAIVWPALDGFRSIAALVITTIFFASSIKGSRFITILENIVTLVLIAALVLFIGFGIGQVDPSAFFENTSGNPFFLGGIGGFVSALAIMGWACQGTTMAPVSMAAVTKNPKRNIPLGIVIITLCLAVIYGLMAYVAGGVLPYDQIAGQNISVTAKAIFPHGIYMFFVLGGGIGAIAYSYIGGLGMFRYPLIQIAEDGWLPEFFKKQTKSGYPYMTYLMFYLISVFPIVTGMSLDAVVSLVMIPAMIMNIYMNLACFNLPSKFKAQWENRSLRMPVWFWKVCCVLGAFCAGVVTYNLFKGLNGRDMIICVIICVVLFALSVLRLKQGAVSREGLEKSKERIIEEAINADVEEENPKKREVLVNEI</sequence>
<dbReference type="InterPro" id="IPR050367">
    <property type="entry name" value="APC_superfamily"/>
</dbReference>